<feature type="region of interest" description="Disordered" evidence="1">
    <location>
        <begin position="1"/>
        <end position="58"/>
    </location>
</feature>
<evidence type="ECO:0000313" key="2">
    <source>
        <dbReference type="EMBL" id="KAJ3614326.1"/>
    </source>
</evidence>
<sequence length="177" mass="18457">MMYPAAPAAPDVNAPPNPPLNSPVAPGEAALQPPGTPSQPTDQQQPQNNQLGGLSSEELEMVAKLSKSRLFVHNIQPNMQAFGAVPGSPTLPIFNLPSSGPINSGSTVPQVEAPELNESPTFETSPPQLQVPFQAPQQDQPPPTKQAQDSGSSELVDSPAADLPAPVTVSEDSDEEE</sequence>
<feature type="compositionally biased region" description="Low complexity" evidence="1">
    <location>
        <begin position="1"/>
        <end position="12"/>
    </location>
</feature>
<evidence type="ECO:0000256" key="1">
    <source>
        <dbReference type="SAM" id="MobiDB-lite"/>
    </source>
</evidence>
<dbReference type="Proteomes" id="UP001148018">
    <property type="component" value="Unassembled WGS sequence"/>
</dbReference>
<name>A0A9Q0EYP4_9TELE</name>
<feature type="compositionally biased region" description="Polar residues" evidence="1">
    <location>
        <begin position="96"/>
        <end position="109"/>
    </location>
</feature>
<evidence type="ECO:0000313" key="3">
    <source>
        <dbReference type="Proteomes" id="UP001148018"/>
    </source>
</evidence>
<reference evidence="2" key="1">
    <citation type="submission" date="2022-07" db="EMBL/GenBank/DDBJ databases">
        <title>Chromosome-level genome of Muraenolepis orangiensis.</title>
        <authorList>
            <person name="Kim J."/>
        </authorList>
    </citation>
    <scope>NUCLEOTIDE SEQUENCE</scope>
    <source>
        <strain evidence="2">KU_S4_2022</strain>
        <tissue evidence="2">Muscle</tissue>
    </source>
</reference>
<feature type="compositionally biased region" description="Low complexity" evidence="1">
    <location>
        <begin position="126"/>
        <end position="138"/>
    </location>
</feature>
<accession>A0A9Q0EYP4</accession>
<feature type="non-terminal residue" evidence="2">
    <location>
        <position position="177"/>
    </location>
</feature>
<protein>
    <submittedName>
        <fullName evidence="2">Uncharacterized protein</fullName>
    </submittedName>
</protein>
<organism evidence="2 3">
    <name type="scientific">Muraenolepis orangiensis</name>
    <name type="common">Patagonian moray cod</name>
    <dbReference type="NCBI Taxonomy" id="630683"/>
    <lineage>
        <taxon>Eukaryota</taxon>
        <taxon>Metazoa</taxon>
        <taxon>Chordata</taxon>
        <taxon>Craniata</taxon>
        <taxon>Vertebrata</taxon>
        <taxon>Euteleostomi</taxon>
        <taxon>Actinopterygii</taxon>
        <taxon>Neopterygii</taxon>
        <taxon>Teleostei</taxon>
        <taxon>Neoteleostei</taxon>
        <taxon>Acanthomorphata</taxon>
        <taxon>Zeiogadaria</taxon>
        <taxon>Gadariae</taxon>
        <taxon>Gadiformes</taxon>
        <taxon>Muraenolepidoidei</taxon>
        <taxon>Muraenolepididae</taxon>
        <taxon>Muraenolepis</taxon>
    </lineage>
</organism>
<feature type="compositionally biased region" description="Low complexity" evidence="1">
    <location>
        <begin position="38"/>
        <end position="55"/>
    </location>
</feature>
<feature type="region of interest" description="Disordered" evidence="1">
    <location>
        <begin position="80"/>
        <end position="177"/>
    </location>
</feature>
<gene>
    <name evidence="2" type="ORF">NHX12_017900</name>
</gene>
<comment type="caution">
    <text evidence="2">The sequence shown here is derived from an EMBL/GenBank/DDBJ whole genome shotgun (WGS) entry which is preliminary data.</text>
</comment>
<keyword evidence="3" id="KW-1185">Reference proteome</keyword>
<dbReference type="AlphaFoldDB" id="A0A9Q0EYP4"/>
<proteinExistence type="predicted"/>
<dbReference type="EMBL" id="JANIIK010000034">
    <property type="protein sequence ID" value="KAJ3614326.1"/>
    <property type="molecule type" value="Genomic_DNA"/>
</dbReference>